<protein>
    <submittedName>
        <fullName evidence="1">Uncharacterized protein</fullName>
    </submittedName>
</protein>
<keyword evidence="2" id="KW-1185">Reference proteome</keyword>
<dbReference type="Proteomes" id="UP000514704">
    <property type="component" value="Chromosome"/>
</dbReference>
<evidence type="ECO:0000313" key="1">
    <source>
        <dbReference type="EMBL" id="QMT98785.1"/>
    </source>
</evidence>
<evidence type="ECO:0000313" key="2">
    <source>
        <dbReference type="Proteomes" id="UP000514704"/>
    </source>
</evidence>
<reference evidence="1 2" key="1">
    <citation type="journal article" date="2017" name="Int. J. Syst. Evol. Microbiol.">
        <title>Mycoplasma tullyi sp. nov., isolated from penguins of the genus Spheniscus.</title>
        <authorList>
            <person name="Yavari C.A."/>
            <person name="Ramirez A.S."/>
            <person name="Nicholas R.A.J."/>
            <person name="Radford A.D."/>
            <person name="Darby A.C."/>
            <person name="Bradbury J.M."/>
        </authorList>
    </citation>
    <scope>NUCLEOTIDE SEQUENCE [LARGE SCALE GENOMIC DNA]</scope>
    <source>
        <strain evidence="1 2">56A97T</strain>
    </source>
</reference>
<sequence>MNKEETKLISGSVTTVIRYTTQPKGGYLPFKMFKEHSLVPDEFLSHKLENIHPTLMGLVVDYLTRYMLSSDPNGSFKISLMGAILINQLDDFWYLLDQINESLDDDVIIAAIRLTTFDHYYRQGITEYEDPFILDPNDISINHVREMVNRSLNFINSQKELVSYGTTFEKGLTDKIISGDCDFITEDTLWDFKVSVNPVYYSKQTLQIFVYWRLGLHSIHKDMFEKIKYLGFYNPRYNKYHTVAVGDIEQGIIELVEKEVIGY</sequence>
<organism evidence="1 2">
    <name type="scientific">Mycoplasma tullyi</name>
    <dbReference type="NCBI Taxonomy" id="1612150"/>
    <lineage>
        <taxon>Bacteria</taxon>
        <taxon>Bacillati</taxon>
        <taxon>Mycoplasmatota</taxon>
        <taxon>Mollicutes</taxon>
        <taxon>Mycoplasmataceae</taxon>
        <taxon>Mycoplasma</taxon>
    </lineage>
</organism>
<dbReference type="RefSeq" id="WP_182079058.1">
    <property type="nucleotide sequence ID" value="NZ_CP059674.1"/>
</dbReference>
<dbReference type="KEGG" id="mtuy:H3143_01470"/>
<accession>A0A7D7UBA2</accession>
<name>A0A7D7UBA2_9MOLU</name>
<dbReference type="EMBL" id="CP059674">
    <property type="protein sequence ID" value="QMT98785.1"/>
    <property type="molecule type" value="Genomic_DNA"/>
</dbReference>
<dbReference type="AlphaFoldDB" id="A0A7D7UBA2"/>
<gene>
    <name evidence="1" type="ORF">H3143_01470</name>
</gene>
<proteinExistence type="predicted"/>